<dbReference type="RefSeq" id="WP_161389706.1">
    <property type="nucleotide sequence ID" value="NZ_JBHSCP010000001.1"/>
</dbReference>
<dbReference type="EMBL" id="WTYJ01000001">
    <property type="protein sequence ID" value="MXO98031.1"/>
    <property type="molecule type" value="Genomic_DNA"/>
</dbReference>
<proteinExistence type="predicted"/>
<evidence type="ECO:0000313" key="2">
    <source>
        <dbReference type="Proteomes" id="UP000469430"/>
    </source>
</evidence>
<comment type="caution">
    <text evidence="1">The sequence shown here is derived from an EMBL/GenBank/DDBJ whole genome shotgun (WGS) entry which is preliminary data.</text>
</comment>
<name>A0A6I4TSC4_9SPHN</name>
<gene>
    <name evidence="1" type="ORF">GRI97_03390</name>
</gene>
<dbReference type="Proteomes" id="UP000469430">
    <property type="component" value="Unassembled WGS sequence"/>
</dbReference>
<evidence type="ECO:0000313" key="1">
    <source>
        <dbReference type="EMBL" id="MXO98031.1"/>
    </source>
</evidence>
<dbReference type="AlphaFoldDB" id="A0A6I4TSC4"/>
<protein>
    <submittedName>
        <fullName evidence="1">Uncharacterized protein</fullName>
    </submittedName>
</protein>
<keyword evidence="2" id="KW-1185">Reference proteome</keyword>
<reference evidence="1 2" key="1">
    <citation type="submission" date="2019-12" db="EMBL/GenBank/DDBJ databases">
        <title>Genomic-based taxomic classification of the family Erythrobacteraceae.</title>
        <authorList>
            <person name="Xu L."/>
        </authorList>
    </citation>
    <scope>NUCLEOTIDE SEQUENCE [LARGE SCALE GENOMIC DNA]</scope>
    <source>
        <strain evidence="1 2">S36</strain>
    </source>
</reference>
<accession>A0A6I4TSC4</accession>
<sequence length="138" mass="15411">MSTTSLAEQDNSGPLFALLIDDPGQQPARLLALLRRHGEASLAQLQARIRADQPVICAPLFGDWEEEFAHAMRDLLGKLDALGVETGVRWSAFELMEEAEWSRQGDHFPITRAVLDNMIAAHADDIQRLQELDDLGHR</sequence>
<organism evidence="1 2">
    <name type="scientific">Croceibacterium xixiisoli</name>
    <dbReference type="NCBI Taxonomy" id="1476466"/>
    <lineage>
        <taxon>Bacteria</taxon>
        <taxon>Pseudomonadati</taxon>
        <taxon>Pseudomonadota</taxon>
        <taxon>Alphaproteobacteria</taxon>
        <taxon>Sphingomonadales</taxon>
        <taxon>Erythrobacteraceae</taxon>
        <taxon>Croceibacterium</taxon>
    </lineage>
</organism>